<organism evidence="1 2">
    <name type="scientific">Paenibacillus oryzae</name>
    <dbReference type="NCBI Taxonomy" id="1844972"/>
    <lineage>
        <taxon>Bacteria</taxon>
        <taxon>Bacillati</taxon>
        <taxon>Bacillota</taxon>
        <taxon>Bacilli</taxon>
        <taxon>Bacillales</taxon>
        <taxon>Paenibacillaceae</taxon>
        <taxon>Paenibacillus</taxon>
    </lineage>
</organism>
<dbReference type="Proteomes" id="UP000092024">
    <property type="component" value="Unassembled WGS sequence"/>
</dbReference>
<dbReference type="EMBL" id="LYPA01000080">
    <property type="protein sequence ID" value="OBR62358.1"/>
    <property type="molecule type" value="Genomic_DNA"/>
</dbReference>
<accession>A0A1A5Y9V4</accession>
<reference evidence="1 2" key="1">
    <citation type="submission" date="2016-05" db="EMBL/GenBank/DDBJ databases">
        <title>Paenibacillus oryzae. sp. nov., isolated from the rice root.</title>
        <authorList>
            <person name="Zhang J."/>
            <person name="Zhang X."/>
        </authorList>
    </citation>
    <scope>NUCLEOTIDE SEQUENCE [LARGE SCALE GENOMIC DNA]</scope>
    <source>
        <strain evidence="1 2">1DrF-4</strain>
    </source>
</reference>
<dbReference type="AlphaFoldDB" id="A0A1A5Y9V4"/>
<evidence type="ECO:0000313" key="2">
    <source>
        <dbReference type="Proteomes" id="UP000092024"/>
    </source>
</evidence>
<name>A0A1A5Y9V4_9BACL</name>
<sequence length="95" mass="11127">MIKTAKDNEMPFEQLHSLPICTTANPGLAWYWRIWMIRVRPLRAFLVIIHWINEWMGLSKKSSETNNYQQRGLGGKGCLEGEFFVHFYPLQIGSK</sequence>
<comment type="caution">
    <text evidence="1">The sequence shown here is derived from an EMBL/GenBank/DDBJ whole genome shotgun (WGS) entry which is preliminary data.</text>
</comment>
<proteinExistence type="predicted"/>
<evidence type="ECO:0000313" key="1">
    <source>
        <dbReference type="EMBL" id="OBR62358.1"/>
    </source>
</evidence>
<protein>
    <submittedName>
        <fullName evidence="1">Uncharacterized protein</fullName>
    </submittedName>
</protein>
<keyword evidence="2" id="KW-1185">Reference proteome</keyword>
<gene>
    <name evidence="1" type="ORF">A7K91_01700</name>
</gene>